<proteinExistence type="predicted"/>
<organism evidence="1 2">
    <name type="scientific">Caenorhabditis tropicalis</name>
    <dbReference type="NCBI Taxonomy" id="1561998"/>
    <lineage>
        <taxon>Eukaryota</taxon>
        <taxon>Metazoa</taxon>
        <taxon>Ecdysozoa</taxon>
        <taxon>Nematoda</taxon>
        <taxon>Chromadorea</taxon>
        <taxon>Rhabditida</taxon>
        <taxon>Rhabditina</taxon>
        <taxon>Rhabditomorpha</taxon>
        <taxon>Rhabditoidea</taxon>
        <taxon>Rhabditidae</taxon>
        <taxon>Peloderinae</taxon>
        <taxon>Caenorhabditis</taxon>
    </lineage>
</organism>
<dbReference type="Pfam" id="PF06542">
    <property type="entry name" value="PHA-1"/>
    <property type="match status" value="1"/>
</dbReference>
<name>A0A1I7V4F9_9PELO</name>
<dbReference type="AlphaFoldDB" id="A0A1I7V4F9"/>
<keyword evidence="1" id="KW-1185">Reference proteome</keyword>
<accession>A0A1I7V4F9</accession>
<dbReference type="InterPro" id="IPR009497">
    <property type="entry name" value="Regulator_protein_PHA-1"/>
</dbReference>
<evidence type="ECO:0000313" key="2">
    <source>
        <dbReference type="WBParaSite" id="Csp11.Scaffold630.g22294.t1"/>
    </source>
</evidence>
<dbReference type="Proteomes" id="UP000095282">
    <property type="component" value="Unplaced"/>
</dbReference>
<sequence>MIKTPMSRELVDMMIKKWKVKSVKINAHFSIKRDCHYRLNNREFITPFRLSDPFANTEKSKNNFKFDHVELNLTESSECARGITTDKMNEYKNIIANIRRIFPTDYIKITGAKVLSSNFSELYSEFYFLYNTIYIENQSNLRVDVELLTGFRKSEFHDFPAYFFNDPFDWEGRVHTCTVEDSPISRVLQLFDGKCFQQRNYTGKRVTYKGKTNNCVINFDVLSFLK</sequence>
<evidence type="ECO:0000313" key="1">
    <source>
        <dbReference type="Proteomes" id="UP000095282"/>
    </source>
</evidence>
<reference evidence="2" key="1">
    <citation type="submission" date="2016-11" db="UniProtKB">
        <authorList>
            <consortium name="WormBaseParasite"/>
        </authorList>
    </citation>
    <scope>IDENTIFICATION</scope>
</reference>
<protein>
    <submittedName>
        <fullName evidence="2">FBA_2 domain-containing protein</fullName>
    </submittedName>
</protein>
<dbReference type="WBParaSite" id="Csp11.Scaffold630.g22294.t1">
    <property type="protein sequence ID" value="Csp11.Scaffold630.g22294.t1"/>
    <property type="gene ID" value="Csp11.Scaffold630.g22294"/>
</dbReference>